<feature type="transmembrane region" description="Helical" evidence="19">
    <location>
        <begin position="227"/>
        <end position="252"/>
    </location>
</feature>
<feature type="compositionally biased region" description="Basic and acidic residues" evidence="18">
    <location>
        <begin position="199"/>
        <end position="220"/>
    </location>
</feature>
<name>A0A067NVI3_PLEO1</name>
<evidence type="ECO:0000256" key="18">
    <source>
        <dbReference type="SAM" id="MobiDB-lite"/>
    </source>
</evidence>
<keyword evidence="12" id="KW-0072">Autophagy</keyword>
<sequence length="307" mass="33349">MAVRWSPAALLFALIHLYTALLALAADEPFDCHPTVGPAKYDLTSLKGEHTMSRTRETPPSSMEDIVTFDLCAEIQKKDGVPDVDQCPSGTQFCMTQVNKKADAGDDRVVAVIPIAQISTLSPDITDITYAASLAPSKGLSITLHGSEYPHPTNTTPTAQSMHLTLLCDPDHTGDPKFISYDGTRLEIEWSSSAGCPFSDDKHEDNKGGDGDSEPDKGAEESVGSGIGWFFLLLTLLHLDRLLLAFVAYFGVGAYYNYSTYGARGADLIPHRDFWREVPYMLSDVASHLCSSVRPRRTGGRGGYIAV</sequence>
<dbReference type="STRING" id="1137138.A0A067NVI3"/>
<dbReference type="HOGENOM" id="CLU_047751_0_0_1"/>
<dbReference type="InterPro" id="IPR018939">
    <property type="entry name" value="Autophagy-rel_prot_27"/>
</dbReference>
<keyword evidence="13" id="KW-0333">Golgi apparatus</keyword>
<evidence type="ECO:0000313" key="22">
    <source>
        <dbReference type="EMBL" id="KDQ28142.1"/>
    </source>
</evidence>
<dbReference type="GO" id="GO:0006914">
    <property type="term" value="P:autophagy"/>
    <property type="evidence" value="ECO:0007669"/>
    <property type="project" value="UniProtKB-KW"/>
</dbReference>
<dbReference type="VEuPathDB" id="FungiDB:PLEOSDRAFT_1040580"/>
<organism evidence="22 23">
    <name type="scientific">Pleurotus ostreatus (strain PC15)</name>
    <name type="common">Oyster mushroom</name>
    <dbReference type="NCBI Taxonomy" id="1137138"/>
    <lineage>
        <taxon>Eukaryota</taxon>
        <taxon>Fungi</taxon>
        <taxon>Dikarya</taxon>
        <taxon>Basidiomycota</taxon>
        <taxon>Agaricomycotina</taxon>
        <taxon>Agaricomycetes</taxon>
        <taxon>Agaricomycetidae</taxon>
        <taxon>Agaricales</taxon>
        <taxon>Pleurotineae</taxon>
        <taxon>Pleurotaceae</taxon>
        <taxon>Pleurotus</taxon>
    </lineage>
</organism>
<feature type="domain" description="MRH" evidence="21">
    <location>
        <begin position="30"/>
        <end position="198"/>
    </location>
</feature>
<feature type="signal peptide" evidence="20">
    <location>
        <begin position="1"/>
        <end position="25"/>
    </location>
</feature>
<dbReference type="InterPro" id="IPR009011">
    <property type="entry name" value="Man6P_isomerase_rcpt-bd_dom_sf"/>
</dbReference>
<evidence type="ECO:0000256" key="9">
    <source>
        <dbReference type="ARBA" id="ARBA00022729"/>
    </source>
</evidence>
<dbReference type="SUPFAM" id="SSF50911">
    <property type="entry name" value="Mannose 6-phosphate receptor domain"/>
    <property type="match status" value="1"/>
</dbReference>
<evidence type="ECO:0000256" key="1">
    <source>
        <dbReference type="ARBA" id="ARBA00004304"/>
    </source>
</evidence>
<dbReference type="Gene3D" id="2.70.130.10">
    <property type="entry name" value="Mannose-6-phosphate receptor binding domain"/>
    <property type="match status" value="1"/>
</dbReference>
<evidence type="ECO:0000256" key="20">
    <source>
        <dbReference type="SAM" id="SignalP"/>
    </source>
</evidence>
<gene>
    <name evidence="22" type="ORF">PLEOSDRAFT_1040580</name>
</gene>
<evidence type="ECO:0000256" key="13">
    <source>
        <dbReference type="ARBA" id="ARBA00023034"/>
    </source>
</evidence>
<evidence type="ECO:0000259" key="21">
    <source>
        <dbReference type="PROSITE" id="PS51914"/>
    </source>
</evidence>
<dbReference type="OrthoDB" id="29460at2759"/>
<dbReference type="Pfam" id="PF09451">
    <property type="entry name" value="ATG27"/>
    <property type="match status" value="1"/>
</dbReference>
<dbReference type="GO" id="GO:0015031">
    <property type="term" value="P:protein transport"/>
    <property type="evidence" value="ECO:0007669"/>
    <property type="project" value="UniProtKB-KW"/>
</dbReference>
<keyword evidence="9 20" id="KW-0732">Signal</keyword>
<dbReference type="InterPro" id="IPR044865">
    <property type="entry name" value="MRH_dom"/>
</dbReference>
<keyword evidence="7" id="KW-0813">Transport</keyword>
<evidence type="ECO:0000256" key="15">
    <source>
        <dbReference type="ARBA" id="ARBA00023136"/>
    </source>
</evidence>
<dbReference type="AlphaFoldDB" id="A0A067NVI3"/>
<evidence type="ECO:0000256" key="19">
    <source>
        <dbReference type="SAM" id="Phobius"/>
    </source>
</evidence>
<evidence type="ECO:0000256" key="7">
    <source>
        <dbReference type="ARBA" id="ARBA00022448"/>
    </source>
</evidence>
<feature type="chain" id="PRO_5001647016" description="Autophagy-related protein 27" evidence="20">
    <location>
        <begin position="26"/>
        <end position="307"/>
    </location>
</feature>
<dbReference type="InParanoid" id="A0A067NVI3"/>
<evidence type="ECO:0000256" key="6">
    <source>
        <dbReference type="ARBA" id="ARBA00013776"/>
    </source>
</evidence>
<keyword evidence="14" id="KW-0496">Mitochondrion</keyword>
<evidence type="ECO:0000256" key="10">
    <source>
        <dbReference type="ARBA" id="ARBA00022927"/>
    </source>
</evidence>
<reference evidence="23" key="1">
    <citation type="journal article" date="2014" name="Proc. Natl. Acad. Sci. U.S.A.">
        <title>Extensive sampling of basidiomycete genomes demonstrates inadequacy of the white-rot/brown-rot paradigm for wood decay fungi.</title>
        <authorList>
            <person name="Riley R."/>
            <person name="Salamov A.A."/>
            <person name="Brown D.W."/>
            <person name="Nagy L.G."/>
            <person name="Floudas D."/>
            <person name="Held B.W."/>
            <person name="Levasseur A."/>
            <person name="Lombard V."/>
            <person name="Morin E."/>
            <person name="Otillar R."/>
            <person name="Lindquist E.A."/>
            <person name="Sun H."/>
            <person name="LaButti K.M."/>
            <person name="Schmutz J."/>
            <person name="Jabbour D."/>
            <person name="Luo H."/>
            <person name="Baker S.E."/>
            <person name="Pisabarro A.G."/>
            <person name="Walton J.D."/>
            <person name="Blanchette R.A."/>
            <person name="Henrissat B."/>
            <person name="Martin F."/>
            <person name="Cullen D."/>
            <person name="Hibbett D.S."/>
            <person name="Grigoriev I.V."/>
        </authorList>
    </citation>
    <scope>NUCLEOTIDE SEQUENCE [LARGE SCALE GENOMIC DNA]</scope>
    <source>
        <strain evidence="23">PC15</strain>
    </source>
</reference>
<keyword evidence="10" id="KW-0653">Protein transport</keyword>
<dbReference type="PANTHER" id="PTHR15071">
    <property type="entry name" value="MANNOSE-6-PHOSPHATE RECEPTOR FAMILY MEMBER"/>
    <property type="match status" value="1"/>
</dbReference>
<dbReference type="GO" id="GO:0030659">
    <property type="term" value="C:cytoplasmic vesicle membrane"/>
    <property type="evidence" value="ECO:0007669"/>
    <property type="project" value="UniProtKB-SubCell"/>
</dbReference>
<evidence type="ECO:0000313" key="23">
    <source>
        <dbReference type="Proteomes" id="UP000027073"/>
    </source>
</evidence>
<dbReference type="EMBL" id="KL198008">
    <property type="protein sequence ID" value="KDQ28142.1"/>
    <property type="molecule type" value="Genomic_DNA"/>
</dbReference>
<keyword evidence="17" id="KW-0968">Cytoplasmic vesicle</keyword>
<evidence type="ECO:0000256" key="8">
    <source>
        <dbReference type="ARBA" id="ARBA00022692"/>
    </source>
</evidence>
<evidence type="ECO:0000256" key="11">
    <source>
        <dbReference type="ARBA" id="ARBA00022989"/>
    </source>
</evidence>
<dbReference type="GO" id="GO:0034045">
    <property type="term" value="C:phagophore assembly site membrane"/>
    <property type="evidence" value="ECO:0007669"/>
    <property type="project" value="UniProtKB-SubCell"/>
</dbReference>
<keyword evidence="8 19" id="KW-0812">Transmembrane</keyword>
<keyword evidence="11 19" id="KW-1133">Transmembrane helix</keyword>
<evidence type="ECO:0000256" key="5">
    <source>
        <dbReference type="ARBA" id="ARBA00005363"/>
    </source>
</evidence>
<comment type="similarity">
    <text evidence="5">Belongs to the ATG27 family.</text>
</comment>
<proteinExistence type="inferred from homology"/>
<evidence type="ECO:0000256" key="16">
    <source>
        <dbReference type="ARBA" id="ARBA00023157"/>
    </source>
</evidence>
<evidence type="ECO:0000256" key="12">
    <source>
        <dbReference type="ARBA" id="ARBA00023006"/>
    </source>
</evidence>
<feature type="region of interest" description="Disordered" evidence="18">
    <location>
        <begin position="195"/>
        <end position="220"/>
    </location>
</feature>
<dbReference type="Proteomes" id="UP000027073">
    <property type="component" value="Unassembled WGS sequence"/>
</dbReference>
<dbReference type="PROSITE" id="PS51914">
    <property type="entry name" value="MRH"/>
    <property type="match status" value="1"/>
</dbReference>
<dbReference type="PANTHER" id="PTHR15071:SF13">
    <property type="entry name" value="AUTOPHAGY-RELATED PROTEIN 27"/>
    <property type="match status" value="1"/>
</dbReference>
<keyword evidence="16" id="KW-1015">Disulfide bond</keyword>
<evidence type="ECO:0000256" key="4">
    <source>
        <dbReference type="ARBA" id="ARBA00004614"/>
    </source>
</evidence>
<protein>
    <recommendedName>
        <fullName evidence="6">Autophagy-related protein 27</fullName>
    </recommendedName>
</protein>
<dbReference type="GO" id="GO:0000139">
    <property type="term" value="C:Golgi membrane"/>
    <property type="evidence" value="ECO:0007669"/>
    <property type="project" value="UniProtKB-SubCell"/>
</dbReference>
<comment type="subcellular location">
    <subcellularLocation>
        <location evidence="2">Cytoplasmic vesicle membrane</location>
        <topology evidence="2">Single-pass type I membrane protein</topology>
    </subcellularLocation>
    <subcellularLocation>
        <location evidence="4">Golgi apparatus membrane</location>
        <topology evidence="4">Single-pass type I membrane protein</topology>
    </subcellularLocation>
    <subcellularLocation>
        <location evidence="1">Mitochondrion membrane</location>
        <topology evidence="1">Single-pass membrane protein</topology>
    </subcellularLocation>
    <subcellularLocation>
        <location evidence="3">Preautophagosomal structure membrane</location>
        <topology evidence="3">Single-pass type I membrane protein</topology>
    </subcellularLocation>
</comment>
<accession>A0A067NVI3</accession>
<dbReference type="GO" id="GO:0031966">
    <property type="term" value="C:mitochondrial membrane"/>
    <property type="evidence" value="ECO:0007669"/>
    <property type="project" value="UniProtKB-SubCell"/>
</dbReference>
<evidence type="ECO:0000256" key="17">
    <source>
        <dbReference type="ARBA" id="ARBA00023329"/>
    </source>
</evidence>
<evidence type="ECO:0000256" key="2">
    <source>
        <dbReference type="ARBA" id="ARBA00004358"/>
    </source>
</evidence>
<evidence type="ECO:0000256" key="14">
    <source>
        <dbReference type="ARBA" id="ARBA00023128"/>
    </source>
</evidence>
<evidence type="ECO:0000256" key="3">
    <source>
        <dbReference type="ARBA" id="ARBA00004472"/>
    </source>
</evidence>
<keyword evidence="15 19" id="KW-0472">Membrane</keyword>